<comment type="caution">
    <text evidence="1">The sequence shown here is derived from an EMBL/GenBank/DDBJ whole genome shotgun (WGS) entry which is preliminary data.</text>
</comment>
<organism evidence="1 2">
    <name type="scientific">Azohydromonas lata</name>
    <dbReference type="NCBI Taxonomy" id="45677"/>
    <lineage>
        <taxon>Bacteria</taxon>
        <taxon>Pseudomonadati</taxon>
        <taxon>Pseudomonadota</taxon>
        <taxon>Betaproteobacteria</taxon>
        <taxon>Burkholderiales</taxon>
        <taxon>Sphaerotilaceae</taxon>
        <taxon>Azohydromonas</taxon>
    </lineage>
</organism>
<evidence type="ECO:0000313" key="2">
    <source>
        <dbReference type="Proteomes" id="UP001293718"/>
    </source>
</evidence>
<reference evidence="1 2" key="1">
    <citation type="submission" date="2023-11" db="EMBL/GenBank/DDBJ databases">
        <title>Draft genome of Azohydromonas lata strain H1 (DSM1123), a polyhydroxyalkanoate producer.</title>
        <authorList>
            <person name="Traversa D."/>
            <person name="D'Addabbo P."/>
            <person name="Pazzani C."/>
            <person name="Manzari C."/>
            <person name="Chiara M."/>
            <person name="Scrascia M."/>
        </authorList>
    </citation>
    <scope>NUCLEOTIDE SEQUENCE [LARGE SCALE GENOMIC DNA]</scope>
    <source>
        <strain evidence="1 2">H1</strain>
    </source>
</reference>
<keyword evidence="2" id="KW-1185">Reference proteome</keyword>
<gene>
    <name evidence="1" type="ORF">SM757_27540</name>
</gene>
<protein>
    <submittedName>
        <fullName evidence="1">Uncharacterized protein</fullName>
    </submittedName>
</protein>
<evidence type="ECO:0000313" key="1">
    <source>
        <dbReference type="EMBL" id="MDZ5460339.1"/>
    </source>
</evidence>
<name>A0ABU5IN66_9BURK</name>
<accession>A0ABU5IN66</accession>
<dbReference type="Proteomes" id="UP001293718">
    <property type="component" value="Unassembled WGS sequence"/>
</dbReference>
<dbReference type="EMBL" id="JAXOJX010000066">
    <property type="protein sequence ID" value="MDZ5460339.1"/>
    <property type="molecule type" value="Genomic_DNA"/>
</dbReference>
<sequence length="134" mass="15069">MAVKRMTKTQVPVSFGAFKPVGHVVVAFPDDQSAQQAARDLRELGFGSEDVLFYTGDEEGREMRQMLDGVSGTAEFGHEVVLMRRYCELAREGCGWLIVFAPEDEQALRAGEVARRYGARVAERYHRLVVEDML</sequence>
<proteinExistence type="predicted"/>
<dbReference type="RefSeq" id="WP_066330500.1">
    <property type="nucleotide sequence ID" value="NZ_JAXOJX010000066.1"/>
</dbReference>